<dbReference type="Proteomes" id="UP000075515">
    <property type="component" value="Unassembled WGS sequence"/>
</dbReference>
<accession>A0A150S2J8</accession>
<dbReference type="EMBL" id="JEMC01001031">
    <property type="protein sequence ID" value="KYG00242.1"/>
    <property type="molecule type" value="Genomic_DNA"/>
</dbReference>
<dbReference type="InterPro" id="IPR029063">
    <property type="entry name" value="SAM-dependent_MTases_sf"/>
</dbReference>
<dbReference type="GO" id="GO:0032259">
    <property type="term" value="P:methylation"/>
    <property type="evidence" value="ECO:0007669"/>
    <property type="project" value="UniProtKB-KW"/>
</dbReference>
<dbReference type="InterPro" id="IPR007848">
    <property type="entry name" value="Small_mtfrase_dom"/>
</dbReference>
<gene>
    <name evidence="5" type="ORF">BE18_11355</name>
</gene>
<comment type="caution">
    <text evidence="5">The sequence shown here is derived from an EMBL/GenBank/DDBJ whole genome shotgun (WGS) entry which is preliminary data.</text>
</comment>
<name>A0A150S2J8_SORCE</name>
<dbReference type="GO" id="GO:0008757">
    <property type="term" value="F:S-adenosylmethionine-dependent methyltransferase activity"/>
    <property type="evidence" value="ECO:0007669"/>
    <property type="project" value="TreeGrafter"/>
</dbReference>
<evidence type="ECO:0000256" key="2">
    <source>
        <dbReference type="ARBA" id="ARBA00022679"/>
    </source>
</evidence>
<keyword evidence="3" id="KW-0949">S-adenosyl-L-methionine</keyword>
<dbReference type="GO" id="GO:0008276">
    <property type="term" value="F:protein methyltransferase activity"/>
    <property type="evidence" value="ECO:0007669"/>
    <property type="project" value="TreeGrafter"/>
</dbReference>
<protein>
    <recommendedName>
        <fullName evidence="4">Methyltransferase small domain-containing protein</fullName>
    </recommendedName>
</protein>
<sequence length="222" mass="24487">MLSSEHTRRDAELRAIRRRQPYAIDVDGLRIWVAEDVFPPDLGYSPRRLAAVLGRYTPRRALDMGCGSGYLALVLSKNGAREVWAVDKHPPAIACTRANVARNPPLRVRAVESDLFSSVPPGTTFDLIVFNQPFYPSTAPRGVFGMRRDGGRAIIERFLIQARGFVARDSVILMPFSQMAGAENDPGAIAARLGYTSRIVRRDDDGPHAHVIHEIRARGGAS</sequence>
<dbReference type="Pfam" id="PF05175">
    <property type="entry name" value="MTS"/>
    <property type="match status" value="1"/>
</dbReference>
<proteinExistence type="predicted"/>
<evidence type="ECO:0000256" key="3">
    <source>
        <dbReference type="ARBA" id="ARBA00022691"/>
    </source>
</evidence>
<dbReference type="InterPro" id="IPR052190">
    <property type="entry name" value="Euk-Arch_PrmC-MTase"/>
</dbReference>
<dbReference type="PANTHER" id="PTHR45875">
    <property type="entry name" value="METHYLTRANSFERASE N6AMT1"/>
    <property type="match status" value="1"/>
</dbReference>
<dbReference type="SUPFAM" id="SSF53335">
    <property type="entry name" value="S-adenosyl-L-methionine-dependent methyltransferases"/>
    <property type="match status" value="1"/>
</dbReference>
<dbReference type="PANTHER" id="PTHR45875:SF1">
    <property type="entry name" value="METHYLTRANSFERASE N6AMT1"/>
    <property type="match status" value="1"/>
</dbReference>
<organism evidence="5 6">
    <name type="scientific">Sorangium cellulosum</name>
    <name type="common">Polyangium cellulosum</name>
    <dbReference type="NCBI Taxonomy" id="56"/>
    <lineage>
        <taxon>Bacteria</taxon>
        <taxon>Pseudomonadati</taxon>
        <taxon>Myxococcota</taxon>
        <taxon>Polyangia</taxon>
        <taxon>Polyangiales</taxon>
        <taxon>Polyangiaceae</taxon>
        <taxon>Sorangium</taxon>
    </lineage>
</organism>
<reference evidence="5 6" key="1">
    <citation type="submission" date="2014-02" db="EMBL/GenBank/DDBJ databases">
        <title>The small core and large imbalanced accessory genome model reveals a collaborative survival strategy of Sorangium cellulosum strains in nature.</title>
        <authorList>
            <person name="Han K."/>
            <person name="Peng R."/>
            <person name="Blom J."/>
            <person name="Li Y.-Z."/>
        </authorList>
    </citation>
    <scope>NUCLEOTIDE SEQUENCE [LARGE SCALE GENOMIC DNA]</scope>
    <source>
        <strain evidence="5 6">So0149</strain>
    </source>
</reference>
<evidence type="ECO:0000313" key="5">
    <source>
        <dbReference type="EMBL" id="KYG00242.1"/>
    </source>
</evidence>
<evidence type="ECO:0000259" key="4">
    <source>
        <dbReference type="Pfam" id="PF05175"/>
    </source>
</evidence>
<dbReference type="GO" id="GO:0035657">
    <property type="term" value="C:eRF1 methyltransferase complex"/>
    <property type="evidence" value="ECO:0007669"/>
    <property type="project" value="TreeGrafter"/>
</dbReference>
<keyword evidence="1" id="KW-0489">Methyltransferase</keyword>
<dbReference type="Gene3D" id="3.40.50.150">
    <property type="entry name" value="Vaccinia Virus protein VP39"/>
    <property type="match status" value="1"/>
</dbReference>
<keyword evidence="2" id="KW-0808">Transferase</keyword>
<dbReference type="AlphaFoldDB" id="A0A150S2J8"/>
<feature type="domain" description="Methyltransferase small" evidence="4">
    <location>
        <begin position="49"/>
        <end position="136"/>
    </location>
</feature>
<dbReference type="CDD" id="cd02440">
    <property type="entry name" value="AdoMet_MTases"/>
    <property type="match status" value="1"/>
</dbReference>
<evidence type="ECO:0000313" key="6">
    <source>
        <dbReference type="Proteomes" id="UP000075515"/>
    </source>
</evidence>
<evidence type="ECO:0000256" key="1">
    <source>
        <dbReference type="ARBA" id="ARBA00022603"/>
    </source>
</evidence>